<keyword evidence="4" id="KW-1185">Reference proteome</keyword>
<dbReference type="Pfam" id="PF10551">
    <property type="entry name" value="MULE"/>
    <property type="match status" value="1"/>
</dbReference>
<evidence type="ECO:0000256" key="1">
    <source>
        <dbReference type="SAM" id="MobiDB-lite"/>
    </source>
</evidence>
<feature type="domain" description="MULE transposase" evidence="2">
    <location>
        <begin position="97"/>
        <end position="160"/>
    </location>
</feature>
<feature type="compositionally biased region" description="Basic and acidic residues" evidence="1">
    <location>
        <begin position="7"/>
        <end position="21"/>
    </location>
</feature>
<dbReference type="EMBL" id="JYDH01000011">
    <property type="protein sequence ID" value="KRY40764.1"/>
    <property type="molecule type" value="Genomic_DNA"/>
</dbReference>
<dbReference type="AlphaFoldDB" id="A0A0V1BVM0"/>
<comment type="caution">
    <text evidence="3">The sequence shown here is derived from an EMBL/GenBank/DDBJ whole genome shotgun (WGS) entry which is preliminary data.</text>
</comment>
<accession>A0A0V1BVM0</accession>
<evidence type="ECO:0000313" key="4">
    <source>
        <dbReference type="Proteomes" id="UP000054776"/>
    </source>
</evidence>
<sequence>MAMLKKRSAEEAKTIPQIHDEEAASISAEPSTFGQFPFFREDRSAVCKQRAKRFPRHPRNRQDIVLGPEFTRTKFGEVVPQWYQQLFTIHAFSAGKLVPAICLRTNKDIGTYEFIFEALISRAAALEVDLIPDTIICDFETALIPAIQGYFPNARVQCCNSTSAKRYAEKQRRVMMHTGECISGRRTMEQFLEALMYLMPEPI</sequence>
<name>A0A0V1BVM0_TRISP</name>
<dbReference type="Proteomes" id="UP000054776">
    <property type="component" value="Unassembled WGS sequence"/>
</dbReference>
<organism evidence="3 4">
    <name type="scientific">Trichinella spiralis</name>
    <name type="common">Trichina worm</name>
    <dbReference type="NCBI Taxonomy" id="6334"/>
    <lineage>
        <taxon>Eukaryota</taxon>
        <taxon>Metazoa</taxon>
        <taxon>Ecdysozoa</taxon>
        <taxon>Nematoda</taxon>
        <taxon>Enoplea</taxon>
        <taxon>Dorylaimia</taxon>
        <taxon>Trichinellida</taxon>
        <taxon>Trichinellidae</taxon>
        <taxon>Trichinella</taxon>
    </lineage>
</organism>
<dbReference type="OrthoDB" id="9973972at2759"/>
<gene>
    <name evidence="3" type="ORF">T01_11502</name>
</gene>
<evidence type="ECO:0000313" key="3">
    <source>
        <dbReference type="EMBL" id="KRY40764.1"/>
    </source>
</evidence>
<reference evidence="3 4" key="1">
    <citation type="submission" date="2015-01" db="EMBL/GenBank/DDBJ databases">
        <title>Evolution of Trichinella species and genotypes.</title>
        <authorList>
            <person name="Korhonen P.K."/>
            <person name="Edoardo P."/>
            <person name="Giuseppe L.R."/>
            <person name="Gasser R.B."/>
        </authorList>
    </citation>
    <scope>NUCLEOTIDE SEQUENCE [LARGE SCALE GENOMIC DNA]</scope>
    <source>
        <strain evidence="3">ISS3</strain>
    </source>
</reference>
<protein>
    <recommendedName>
        <fullName evidence="2">MULE transposase domain-containing protein</fullName>
    </recommendedName>
</protein>
<proteinExistence type="predicted"/>
<evidence type="ECO:0000259" key="2">
    <source>
        <dbReference type="Pfam" id="PF10551"/>
    </source>
</evidence>
<feature type="region of interest" description="Disordered" evidence="1">
    <location>
        <begin position="1"/>
        <end position="21"/>
    </location>
</feature>
<dbReference type="InterPro" id="IPR018289">
    <property type="entry name" value="MULE_transposase_dom"/>
</dbReference>
<dbReference type="InParanoid" id="A0A0V1BVM0"/>